<dbReference type="Gene3D" id="1.10.10.10">
    <property type="entry name" value="Winged helix-like DNA-binding domain superfamily/Winged helix DNA-binding domain"/>
    <property type="match status" value="1"/>
</dbReference>
<dbReference type="InterPro" id="IPR036390">
    <property type="entry name" value="WH_DNA-bd_sf"/>
</dbReference>
<dbReference type="SUPFAM" id="SSF46785">
    <property type="entry name" value="Winged helix' DNA-binding domain"/>
    <property type="match status" value="1"/>
</dbReference>
<gene>
    <name evidence="1" type="ORF">K8V90_06425</name>
</gene>
<reference evidence="1" key="1">
    <citation type="journal article" date="2021" name="PeerJ">
        <title>Extensive microbial diversity within the chicken gut microbiome revealed by metagenomics and culture.</title>
        <authorList>
            <person name="Gilroy R."/>
            <person name="Ravi A."/>
            <person name="Getino M."/>
            <person name="Pursley I."/>
            <person name="Horton D.L."/>
            <person name="Alikhan N.F."/>
            <person name="Baker D."/>
            <person name="Gharbi K."/>
            <person name="Hall N."/>
            <person name="Watson M."/>
            <person name="Adriaenssens E.M."/>
            <person name="Foster-Nyarko E."/>
            <person name="Jarju S."/>
            <person name="Secka A."/>
            <person name="Antonio M."/>
            <person name="Oren A."/>
            <person name="Chaudhuri R.R."/>
            <person name="La Ragione R."/>
            <person name="Hildebrand F."/>
            <person name="Pallen M.J."/>
        </authorList>
    </citation>
    <scope>NUCLEOTIDE SEQUENCE</scope>
    <source>
        <strain evidence="1">1277</strain>
    </source>
</reference>
<comment type="caution">
    <text evidence="1">The sequence shown here is derived from an EMBL/GenBank/DDBJ whole genome shotgun (WGS) entry which is preliminary data.</text>
</comment>
<reference evidence="1" key="2">
    <citation type="submission" date="2021-09" db="EMBL/GenBank/DDBJ databases">
        <authorList>
            <person name="Gilroy R."/>
        </authorList>
    </citation>
    <scope>NUCLEOTIDE SEQUENCE</scope>
    <source>
        <strain evidence="1">1277</strain>
    </source>
</reference>
<accession>A0A921N115</accession>
<dbReference type="Proteomes" id="UP000776700">
    <property type="component" value="Unassembled WGS sequence"/>
</dbReference>
<protein>
    <submittedName>
        <fullName evidence="1">Uncharacterized protein</fullName>
    </submittedName>
</protein>
<sequence length="201" mass="23552">MVIYDEVNIMKQKEILSKLIDVNTEVKSEYEAHKIIQDTIREVKSQYNLDNFSLSTYIKDTTLVKWKSNPKKEADYFVKIFYNEINHAKEMYGLTNAEISFLYQISQFVAWESNLLIDEEGKPMNQKSLIKNTGMDRTKVYRNTKSLETKKCLLRIYDGSDVYYMLNPNLCYKGQSINKGIPKIFSMIGYVSLSDSKNRKK</sequence>
<dbReference type="InterPro" id="IPR036388">
    <property type="entry name" value="WH-like_DNA-bd_sf"/>
</dbReference>
<evidence type="ECO:0000313" key="2">
    <source>
        <dbReference type="Proteomes" id="UP000776700"/>
    </source>
</evidence>
<dbReference type="EMBL" id="DYUB01000200">
    <property type="protein sequence ID" value="HJG96720.1"/>
    <property type="molecule type" value="Genomic_DNA"/>
</dbReference>
<organism evidence="1 2">
    <name type="scientific">Romboutsia timonensis</name>
    <dbReference type="NCBI Taxonomy" id="1776391"/>
    <lineage>
        <taxon>Bacteria</taxon>
        <taxon>Bacillati</taxon>
        <taxon>Bacillota</taxon>
        <taxon>Clostridia</taxon>
        <taxon>Peptostreptococcales</taxon>
        <taxon>Peptostreptococcaceae</taxon>
        <taxon>Romboutsia</taxon>
    </lineage>
</organism>
<dbReference type="AlphaFoldDB" id="A0A921N115"/>
<name>A0A921N115_9FIRM</name>
<evidence type="ECO:0000313" key="1">
    <source>
        <dbReference type="EMBL" id="HJG96720.1"/>
    </source>
</evidence>
<proteinExistence type="predicted"/>